<evidence type="ECO:0000256" key="8">
    <source>
        <dbReference type="ARBA" id="ARBA00023242"/>
    </source>
</evidence>
<dbReference type="GO" id="GO:0005664">
    <property type="term" value="C:nuclear origin of replication recognition complex"/>
    <property type="evidence" value="ECO:0007669"/>
    <property type="project" value="TreeGrafter"/>
</dbReference>
<comment type="caution">
    <text evidence="12">The sequence shown here is derived from an EMBL/GenBank/DDBJ whole genome shotgun (WGS) entry which is preliminary data.</text>
</comment>
<comment type="function">
    <text evidence="9">Component of the origin recognition complex (ORC) that binds origins of replication.</text>
</comment>
<keyword evidence="7 9" id="KW-0238">DNA-binding</keyword>
<dbReference type="GO" id="GO:0005524">
    <property type="term" value="F:ATP binding"/>
    <property type="evidence" value="ECO:0007669"/>
    <property type="project" value="UniProtKB-KW"/>
</dbReference>
<dbReference type="SUPFAM" id="SSF52540">
    <property type="entry name" value="P-loop containing nucleoside triphosphate hydrolases"/>
    <property type="match status" value="1"/>
</dbReference>
<name>A0AAN8XEX1_HALRR</name>
<accession>A0AAN8XEX1</accession>
<keyword evidence="4 9" id="KW-0235">DNA replication</keyword>
<gene>
    <name evidence="12" type="primary">ORC4</name>
    <name evidence="12" type="ORF">SK128_015192</name>
</gene>
<dbReference type="Proteomes" id="UP001381693">
    <property type="component" value="Unassembled WGS sequence"/>
</dbReference>
<dbReference type="GO" id="GO:0006270">
    <property type="term" value="P:DNA replication initiation"/>
    <property type="evidence" value="ECO:0007669"/>
    <property type="project" value="TreeGrafter"/>
</dbReference>
<dbReference type="Pfam" id="PF13191">
    <property type="entry name" value="AAA_16"/>
    <property type="match status" value="1"/>
</dbReference>
<dbReference type="PIRSF" id="PIRSF007858">
    <property type="entry name" value="ORC4"/>
    <property type="match status" value="1"/>
</dbReference>
<protein>
    <recommendedName>
        <fullName evidence="3 9">Origin recognition complex subunit 4</fullName>
    </recommendedName>
</protein>
<dbReference type="EMBL" id="JAXCGZ010003825">
    <property type="protein sequence ID" value="KAK7083037.1"/>
    <property type="molecule type" value="Genomic_DNA"/>
</dbReference>
<dbReference type="InterPro" id="IPR041664">
    <property type="entry name" value="AAA_16"/>
</dbReference>
<dbReference type="GO" id="GO:0005737">
    <property type="term" value="C:cytoplasm"/>
    <property type="evidence" value="ECO:0007669"/>
    <property type="project" value="UniProtKB-ARBA"/>
</dbReference>
<evidence type="ECO:0000259" key="11">
    <source>
        <dbReference type="Pfam" id="PF14629"/>
    </source>
</evidence>
<feature type="domain" description="Orc1-like AAA ATPase" evidence="10">
    <location>
        <begin position="48"/>
        <end position="194"/>
    </location>
</feature>
<feature type="domain" description="Origin recognition complex subunit 4 C-terminal" evidence="11">
    <location>
        <begin position="233"/>
        <end position="418"/>
    </location>
</feature>
<evidence type="ECO:0000256" key="4">
    <source>
        <dbReference type="ARBA" id="ARBA00022705"/>
    </source>
</evidence>
<dbReference type="FunFam" id="3.40.50.300:FF:000649">
    <property type="entry name" value="Origin recognition complex subunit 4"/>
    <property type="match status" value="1"/>
</dbReference>
<dbReference type="GO" id="GO:0003688">
    <property type="term" value="F:DNA replication origin binding"/>
    <property type="evidence" value="ECO:0007669"/>
    <property type="project" value="TreeGrafter"/>
</dbReference>
<evidence type="ECO:0000256" key="7">
    <source>
        <dbReference type="ARBA" id="ARBA00023125"/>
    </source>
</evidence>
<evidence type="ECO:0000256" key="5">
    <source>
        <dbReference type="ARBA" id="ARBA00022741"/>
    </source>
</evidence>
<organism evidence="12 13">
    <name type="scientific">Halocaridina rubra</name>
    <name type="common">Hawaiian red shrimp</name>
    <dbReference type="NCBI Taxonomy" id="373956"/>
    <lineage>
        <taxon>Eukaryota</taxon>
        <taxon>Metazoa</taxon>
        <taxon>Ecdysozoa</taxon>
        <taxon>Arthropoda</taxon>
        <taxon>Crustacea</taxon>
        <taxon>Multicrustacea</taxon>
        <taxon>Malacostraca</taxon>
        <taxon>Eumalacostraca</taxon>
        <taxon>Eucarida</taxon>
        <taxon>Decapoda</taxon>
        <taxon>Pleocyemata</taxon>
        <taxon>Caridea</taxon>
        <taxon>Atyoidea</taxon>
        <taxon>Atyidae</taxon>
        <taxon>Halocaridina</taxon>
    </lineage>
</organism>
<evidence type="ECO:0000256" key="6">
    <source>
        <dbReference type="ARBA" id="ARBA00022840"/>
    </source>
</evidence>
<evidence type="ECO:0000256" key="3">
    <source>
        <dbReference type="ARBA" id="ARBA00019083"/>
    </source>
</evidence>
<sequence>MGLKEEGKPSTEDVELMRELQKQLRLNLRLWTAIEHSGDLILSTYSSQSQHLEELLTRTLNLGESNSALVIAARGTGKSALINAVLKKLEISGTLGNGLVVHLSGLLQTNDRHALREITSQLQLEAATANKVFGSFAENLAYLLECLRCGTKESSKPIIFVLDEFDHFCHHRNQTLLYNLFDVAQSAQAPICVVGLTCRLDVIELLEKRVKSRFSHRQIHLFSDDKFDPGYLNIFKTLLQIPTSFPSKTYAKIWNSHVSSLAEDDNVKKILKRQYDTSHDIRSLKSMLLLGISQVSAKKPHLTHHMLSEAQRLINVEAKISILQGLSTLQICLVVAMKHLTTVYEGEPFNFEMIYREYMKFSHKKSSMQSYDRPVIFKAFDQLKSLELVRCVDSTRGIRQEYQLLQLMMTPLQIVEAIPQLPNIPTDIEQWACSSLL</sequence>
<dbReference type="PANTHER" id="PTHR12087:SF0">
    <property type="entry name" value="ORIGIN RECOGNITION COMPLEX SUBUNIT 4"/>
    <property type="match status" value="1"/>
</dbReference>
<evidence type="ECO:0000313" key="12">
    <source>
        <dbReference type="EMBL" id="KAK7083037.1"/>
    </source>
</evidence>
<evidence type="ECO:0000259" key="10">
    <source>
        <dbReference type="Pfam" id="PF13191"/>
    </source>
</evidence>
<dbReference type="InterPro" id="IPR032705">
    <property type="entry name" value="ORC4_C"/>
</dbReference>
<evidence type="ECO:0000256" key="9">
    <source>
        <dbReference type="PIRNR" id="PIRNR007858"/>
    </source>
</evidence>
<keyword evidence="13" id="KW-1185">Reference proteome</keyword>
<keyword evidence="5" id="KW-0547">Nucleotide-binding</keyword>
<comment type="subcellular location">
    <subcellularLocation>
        <location evidence="1 9">Nucleus</location>
    </subcellularLocation>
</comment>
<dbReference type="PANTHER" id="PTHR12087">
    <property type="entry name" value="ORIGIN RECOGNITION COMPLEX SUBUNIT 4"/>
    <property type="match status" value="1"/>
</dbReference>
<proteinExistence type="inferred from homology"/>
<keyword evidence="6" id="KW-0067">ATP-binding</keyword>
<evidence type="ECO:0000256" key="1">
    <source>
        <dbReference type="ARBA" id="ARBA00004123"/>
    </source>
</evidence>
<keyword evidence="8 9" id="KW-0539">Nucleus</keyword>
<dbReference type="AlphaFoldDB" id="A0AAN8XEX1"/>
<evidence type="ECO:0000313" key="13">
    <source>
        <dbReference type="Proteomes" id="UP001381693"/>
    </source>
</evidence>
<dbReference type="Gene3D" id="3.40.50.300">
    <property type="entry name" value="P-loop containing nucleotide triphosphate hydrolases"/>
    <property type="match status" value="1"/>
</dbReference>
<dbReference type="InterPro" id="IPR016527">
    <property type="entry name" value="ORC4"/>
</dbReference>
<dbReference type="InterPro" id="IPR027417">
    <property type="entry name" value="P-loop_NTPase"/>
</dbReference>
<evidence type="ECO:0000256" key="2">
    <source>
        <dbReference type="ARBA" id="ARBA00005334"/>
    </source>
</evidence>
<comment type="similarity">
    <text evidence="2 9">Belongs to the ORC4 family.</text>
</comment>
<reference evidence="12 13" key="1">
    <citation type="submission" date="2023-11" db="EMBL/GenBank/DDBJ databases">
        <title>Halocaridina rubra genome assembly.</title>
        <authorList>
            <person name="Smith C."/>
        </authorList>
    </citation>
    <scope>NUCLEOTIDE SEQUENCE [LARGE SCALE GENOMIC DNA]</scope>
    <source>
        <strain evidence="12">EP-1</strain>
        <tissue evidence="12">Whole</tissue>
    </source>
</reference>
<dbReference type="Pfam" id="PF14629">
    <property type="entry name" value="ORC4_C"/>
    <property type="match status" value="1"/>
</dbReference>